<evidence type="ECO:0000256" key="1">
    <source>
        <dbReference type="SAM" id="MobiDB-lite"/>
    </source>
</evidence>
<evidence type="ECO:0000313" key="4">
    <source>
        <dbReference type="Proteomes" id="UP000251889"/>
    </source>
</evidence>
<reference evidence="3 4" key="1">
    <citation type="submission" date="2018-06" db="EMBL/GenBank/DDBJ databases">
        <title>Chryseolinea flavus sp. nov., a member of the phylum Bacteroidetes isolated from soil.</title>
        <authorList>
            <person name="Li Y."/>
            <person name="Wang J."/>
        </authorList>
    </citation>
    <scope>NUCLEOTIDE SEQUENCE [LARGE SCALE GENOMIC DNA]</scope>
    <source>
        <strain evidence="3 4">SDU1-6</strain>
    </source>
</reference>
<dbReference type="OrthoDB" id="915634at2"/>
<feature type="domain" description="MobA/VirD2-like nuclease" evidence="2">
    <location>
        <begin position="17"/>
        <end position="151"/>
    </location>
</feature>
<feature type="compositionally biased region" description="Basic residues" evidence="1">
    <location>
        <begin position="412"/>
        <end position="422"/>
    </location>
</feature>
<organism evidence="3 4">
    <name type="scientific">Pseudochryseolinea flava</name>
    <dbReference type="NCBI Taxonomy" id="2059302"/>
    <lineage>
        <taxon>Bacteria</taxon>
        <taxon>Pseudomonadati</taxon>
        <taxon>Bacteroidota</taxon>
        <taxon>Cytophagia</taxon>
        <taxon>Cytophagales</taxon>
        <taxon>Fulvivirgaceae</taxon>
        <taxon>Pseudochryseolinea</taxon>
    </lineage>
</organism>
<accession>A0A364Y3R8</accession>
<dbReference type="RefSeq" id="WP_112746302.1">
    <property type="nucleotide sequence ID" value="NZ_QMFY01000003.1"/>
</dbReference>
<dbReference type="InterPro" id="IPR005094">
    <property type="entry name" value="Endonuclease_MobA/VirD2"/>
</dbReference>
<dbReference type="Proteomes" id="UP000251889">
    <property type="component" value="Unassembled WGS sequence"/>
</dbReference>
<name>A0A364Y3R8_9BACT</name>
<evidence type="ECO:0000259" key="2">
    <source>
        <dbReference type="Pfam" id="PF03432"/>
    </source>
</evidence>
<evidence type="ECO:0000313" key="3">
    <source>
        <dbReference type="EMBL" id="RAW01562.1"/>
    </source>
</evidence>
<dbReference type="EMBL" id="QMFY01000003">
    <property type="protein sequence ID" value="RAW01562.1"/>
    <property type="molecule type" value="Genomic_DNA"/>
</dbReference>
<comment type="caution">
    <text evidence="3">The sequence shown here is derived from an EMBL/GenBank/DDBJ whole genome shotgun (WGS) entry which is preliminary data.</text>
</comment>
<dbReference type="AlphaFoldDB" id="A0A364Y3R8"/>
<dbReference type="Pfam" id="PF03432">
    <property type="entry name" value="Relaxase"/>
    <property type="match status" value="1"/>
</dbReference>
<keyword evidence="4" id="KW-1185">Reference proteome</keyword>
<feature type="region of interest" description="Disordered" evidence="1">
    <location>
        <begin position="401"/>
        <end position="422"/>
    </location>
</feature>
<gene>
    <name evidence="3" type="ORF">DQQ10_07845</name>
</gene>
<sequence length="422" mass="48143">MVCKIRSGKNIKGALNYNENKVKEGVAECIGAANFVGEPQQLRFSDKLARFEQLIEKNARAKTNCVHISLNFDVTEKLTQNKVNEIATEYMEKIGFGDQPYLVYQHNDAAHPHLHIVTTNIQEEGKRISIHNLGKNQSEVARKEIEEKYGLVKARSTLKQNLDSNLNKPVYGKSETKKSIDNIVGEVIKRYKFSSLTEFNAVLRQYNVMADRGREGMVMYEKNGLRFSLLDSKGNKVGVPIKASALYSKPTMKKLQNVFETNSMLKQSHKERLTKIIDSFFHATDKHTRDNFCGYMKLYEISAMFREGKDGRVYGLTLVDNRKCTVFNGSDLGKGYSGQALMKRFDANTNILMAGEKERHALTSQGSELPQLQFRDFCLPAWIHHIAKEFLDVMKAEKSGQDPINPMLQKMDKRKRRKGRSI</sequence>
<protein>
    <recommendedName>
        <fullName evidence="2">MobA/VirD2-like nuclease domain-containing protein</fullName>
    </recommendedName>
</protein>
<proteinExistence type="predicted"/>